<keyword evidence="3" id="KW-1185">Reference proteome</keyword>
<organism evidence="2 3">
    <name type="scientific">Hyphopichia burtonii NRRL Y-1933</name>
    <dbReference type="NCBI Taxonomy" id="984485"/>
    <lineage>
        <taxon>Eukaryota</taxon>
        <taxon>Fungi</taxon>
        <taxon>Dikarya</taxon>
        <taxon>Ascomycota</taxon>
        <taxon>Saccharomycotina</taxon>
        <taxon>Pichiomycetes</taxon>
        <taxon>Debaryomycetaceae</taxon>
        <taxon>Hyphopichia</taxon>
    </lineage>
</organism>
<dbReference type="Proteomes" id="UP000095085">
    <property type="component" value="Unassembled WGS sequence"/>
</dbReference>
<name>A0A1E4RLE5_9ASCO</name>
<keyword evidence="1" id="KW-0812">Transmembrane</keyword>
<accession>A0A1E4RLE5</accession>
<keyword evidence="1" id="KW-0472">Membrane</keyword>
<evidence type="ECO:0000313" key="3">
    <source>
        <dbReference type="Proteomes" id="UP000095085"/>
    </source>
</evidence>
<dbReference type="AlphaFoldDB" id="A0A1E4RLE5"/>
<dbReference type="RefSeq" id="XP_020077088.1">
    <property type="nucleotide sequence ID" value="XM_020221148.1"/>
</dbReference>
<gene>
    <name evidence="2" type="ORF">HYPBUDRAFT_152696</name>
</gene>
<proteinExistence type="predicted"/>
<evidence type="ECO:0000256" key="1">
    <source>
        <dbReference type="SAM" id="Phobius"/>
    </source>
</evidence>
<protein>
    <submittedName>
        <fullName evidence="2">Uncharacterized protein</fullName>
    </submittedName>
</protein>
<reference evidence="3" key="1">
    <citation type="submission" date="2016-05" db="EMBL/GenBank/DDBJ databases">
        <title>Comparative genomics of biotechnologically important yeasts.</title>
        <authorList>
            <consortium name="DOE Joint Genome Institute"/>
            <person name="Riley R."/>
            <person name="Haridas S."/>
            <person name="Wolfe K.H."/>
            <person name="Lopes M.R."/>
            <person name="Hittinger C.T."/>
            <person name="Goker M."/>
            <person name="Salamov A."/>
            <person name="Wisecaver J."/>
            <person name="Long T.M."/>
            <person name="Aerts A.L."/>
            <person name="Barry K."/>
            <person name="Choi C."/>
            <person name="Clum A."/>
            <person name="Coughlan A.Y."/>
            <person name="Deshpande S."/>
            <person name="Douglass A.P."/>
            <person name="Hanson S.J."/>
            <person name="Klenk H.-P."/>
            <person name="Labutti K."/>
            <person name="Lapidus A."/>
            <person name="Lindquist E."/>
            <person name="Lipzen A."/>
            <person name="Meier-Kolthoff J.P."/>
            <person name="Ohm R.A."/>
            <person name="Otillar R.P."/>
            <person name="Pangilinan J."/>
            <person name="Peng Y."/>
            <person name="Rokas A."/>
            <person name="Rosa C.A."/>
            <person name="Scheuner C."/>
            <person name="Sibirny A.A."/>
            <person name="Slot J.C."/>
            <person name="Stielow J.B."/>
            <person name="Sun H."/>
            <person name="Kurtzman C.P."/>
            <person name="Blackwell M."/>
            <person name="Grigoriev I.V."/>
            <person name="Jeffries T.W."/>
        </authorList>
    </citation>
    <scope>NUCLEOTIDE SEQUENCE [LARGE SCALE GENOMIC DNA]</scope>
    <source>
        <strain evidence="3">NRRL Y-1933</strain>
    </source>
</reference>
<dbReference type="GeneID" id="30995698"/>
<evidence type="ECO:0000313" key="2">
    <source>
        <dbReference type="EMBL" id="ODV68021.1"/>
    </source>
</evidence>
<keyword evidence="1" id="KW-1133">Transmembrane helix</keyword>
<feature type="transmembrane region" description="Helical" evidence="1">
    <location>
        <begin position="12"/>
        <end position="36"/>
    </location>
</feature>
<dbReference type="EMBL" id="KV454540">
    <property type="protein sequence ID" value="ODV68021.1"/>
    <property type="molecule type" value="Genomic_DNA"/>
</dbReference>
<sequence>MLYPPVGFVPLWAYFLFGLVSFGLISCSDSSPLGLFPVRARSPLGLFPVRTRSPLGLFPFGLPHFGLLDLSRLKSMVQIHLHLIIVSNGFF</sequence>